<dbReference type="Proteomes" id="UP000000346">
    <property type="component" value="Chromosome"/>
</dbReference>
<dbReference type="SUPFAM" id="SSF51735">
    <property type="entry name" value="NAD(P)-binding Rossmann-fold domains"/>
    <property type="match status" value="1"/>
</dbReference>
<organism evidence="4 5">
    <name type="scientific">Acidilobus saccharovorans (strain DSM 16705 / JCM 18335 / VKM B-2471 / 345-15)</name>
    <dbReference type="NCBI Taxonomy" id="666510"/>
    <lineage>
        <taxon>Archaea</taxon>
        <taxon>Thermoproteota</taxon>
        <taxon>Thermoprotei</taxon>
        <taxon>Acidilobales</taxon>
        <taxon>Acidilobaceae</taxon>
        <taxon>Acidilobus</taxon>
    </lineage>
</organism>
<evidence type="ECO:0000313" key="4">
    <source>
        <dbReference type="EMBL" id="ADL19592.1"/>
    </source>
</evidence>
<dbReference type="Pfam" id="PF13561">
    <property type="entry name" value="adh_short_C2"/>
    <property type="match status" value="1"/>
</dbReference>
<dbReference type="HOGENOM" id="CLU_010194_1_2_2"/>
<evidence type="ECO:0000256" key="1">
    <source>
        <dbReference type="ARBA" id="ARBA00006484"/>
    </source>
</evidence>
<dbReference type="OrthoDB" id="24596at2157"/>
<gene>
    <name evidence="4" type="ordered locus">ASAC_1187</name>
</gene>
<dbReference type="InterPro" id="IPR050259">
    <property type="entry name" value="SDR"/>
</dbReference>
<dbReference type="STRING" id="666510.ASAC_1187"/>
<dbReference type="GeneID" id="9499440"/>
<reference evidence="4 5" key="1">
    <citation type="journal article" date="2010" name="Appl. Environ. Microbiol.">
        <title>The genome sequence of the crenarchaeon Acidilobus saccharovorans supports a new order, Acidilobales, and suggests an important ecological role in terrestrial acidic hot springs.</title>
        <authorList>
            <person name="Mardanov A.V."/>
            <person name="Svetlitchnyi V.A."/>
            <person name="Beletsky A.V."/>
            <person name="Prokofeva M.I."/>
            <person name="Bonch-Osmolovskaya E.A."/>
            <person name="Ravin N.V."/>
            <person name="Skryabin K.G."/>
        </authorList>
    </citation>
    <scope>NUCLEOTIDE SEQUENCE [LARGE SCALE GENOMIC DNA]</scope>
    <source>
        <strain evidence="5">DSM 16705 / JCM 18335 / VKM B-2471 / 345-15</strain>
    </source>
</reference>
<dbReference type="GO" id="GO:0032787">
    <property type="term" value="P:monocarboxylic acid metabolic process"/>
    <property type="evidence" value="ECO:0007669"/>
    <property type="project" value="UniProtKB-ARBA"/>
</dbReference>
<keyword evidence="2 4" id="KW-0560">Oxidoreductase</keyword>
<dbReference type="EMBL" id="CP001742">
    <property type="protein sequence ID" value="ADL19592.1"/>
    <property type="molecule type" value="Genomic_DNA"/>
</dbReference>
<dbReference type="InterPro" id="IPR020904">
    <property type="entry name" value="Sc_DH/Rdtase_CS"/>
</dbReference>
<dbReference type="PRINTS" id="PR00080">
    <property type="entry name" value="SDRFAMILY"/>
</dbReference>
<dbReference type="PROSITE" id="PS00061">
    <property type="entry name" value="ADH_SHORT"/>
    <property type="match status" value="1"/>
</dbReference>
<dbReference type="RefSeq" id="WP_013267104.1">
    <property type="nucleotide sequence ID" value="NC_014374.1"/>
</dbReference>
<evidence type="ECO:0000256" key="2">
    <source>
        <dbReference type="ARBA" id="ARBA00023002"/>
    </source>
</evidence>
<dbReference type="InterPro" id="IPR002347">
    <property type="entry name" value="SDR_fam"/>
</dbReference>
<dbReference type="FunCoup" id="D9Q2Q4">
    <property type="interactions" value="213"/>
</dbReference>
<dbReference type="InterPro" id="IPR057326">
    <property type="entry name" value="KR_dom"/>
</dbReference>
<evidence type="ECO:0000313" key="5">
    <source>
        <dbReference type="Proteomes" id="UP000000346"/>
    </source>
</evidence>
<dbReference type="AlphaFoldDB" id="D9Q2Q4"/>
<dbReference type="KEGG" id="asc:ASAC_1187"/>
<dbReference type="FunFam" id="3.40.50.720:FF:000173">
    <property type="entry name" value="3-oxoacyl-[acyl-carrier protein] reductase"/>
    <property type="match status" value="1"/>
</dbReference>
<feature type="domain" description="Ketoreductase" evidence="3">
    <location>
        <begin position="12"/>
        <end position="183"/>
    </location>
</feature>
<dbReference type="InParanoid" id="D9Q2Q4"/>
<dbReference type="PRINTS" id="PR00081">
    <property type="entry name" value="GDHRDH"/>
</dbReference>
<name>D9Q2Q4_ACIS3</name>
<proteinExistence type="inferred from homology"/>
<dbReference type="Gene3D" id="3.40.50.720">
    <property type="entry name" value="NAD(P)-binding Rossmann-like Domain"/>
    <property type="match status" value="1"/>
</dbReference>
<comment type="similarity">
    <text evidence="1">Belongs to the short-chain dehydrogenases/reductases (SDR) family.</text>
</comment>
<keyword evidence="5" id="KW-1185">Reference proteome</keyword>
<accession>D9Q2Q4</accession>
<dbReference type="PANTHER" id="PTHR42879:SF2">
    <property type="entry name" value="3-OXOACYL-[ACYL-CARRIER-PROTEIN] REDUCTASE FABG"/>
    <property type="match status" value="1"/>
</dbReference>
<evidence type="ECO:0000259" key="3">
    <source>
        <dbReference type="SMART" id="SM00822"/>
    </source>
</evidence>
<sequence>MASDRPAQLKGKVALVTGGDRGIGKAIAIRLASMGASVAITYRKAADEAEKTLEEIRQMGVPSIAIRMNLGSPDDIKSAVEQARRELGGIDILVNNAGVGYASEFLDMNPESWHAQINYDLTGPYLITREVLKDMISKEWGRVVFISSVAGIYGLDFLTAYSAAKAGLIGLAKSLAIELIKYNITVNVVAPGFVNTRLGLSYFEWLDKKTGRAGSLDRYLSRIPPHRLVTPEEVASVVAFLASPEASGVTGQVIVVDAGASLGVGMT</sequence>
<dbReference type="eggNOG" id="arCOG01259">
    <property type="taxonomic scope" value="Archaea"/>
</dbReference>
<dbReference type="NCBIfam" id="NF009466">
    <property type="entry name" value="PRK12826.1-2"/>
    <property type="match status" value="1"/>
</dbReference>
<dbReference type="SMART" id="SM00822">
    <property type="entry name" value="PKS_KR"/>
    <property type="match status" value="1"/>
</dbReference>
<dbReference type="EC" id="1.1.1.100" evidence="4"/>
<dbReference type="GO" id="GO:0004316">
    <property type="term" value="F:3-oxoacyl-[acyl-carrier-protein] reductase (NADPH) activity"/>
    <property type="evidence" value="ECO:0007669"/>
    <property type="project" value="UniProtKB-EC"/>
</dbReference>
<dbReference type="InterPro" id="IPR036291">
    <property type="entry name" value="NAD(P)-bd_dom_sf"/>
</dbReference>
<protein>
    <submittedName>
        <fullName evidence="4">3-oxoacyl-[acyl-carrier-protein] reductase</fullName>
        <ecNumber evidence="4">1.1.1.100</ecNumber>
    </submittedName>
</protein>
<dbReference type="PANTHER" id="PTHR42879">
    <property type="entry name" value="3-OXOACYL-(ACYL-CARRIER-PROTEIN) REDUCTASE"/>
    <property type="match status" value="1"/>
</dbReference>